<proteinExistence type="predicted"/>
<dbReference type="InterPro" id="IPR027417">
    <property type="entry name" value="P-loop_NTPase"/>
</dbReference>
<dbReference type="Gene3D" id="3.40.50.300">
    <property type="entry name" value="P-loop containing nucleotide triphosphate hydrolases"/>
    <property type="match status" value="2"/>
</dbReference>
<gene>
    <name evidence="1" type="ORF">LY89DRAFT_722385</name>
</gene>
<reference evidence="1 2" key="1">
    <citation type="submission" date="2015-10" db="EMBL/GenBank/DDBJ databases">
        <title>Full genome of DAOMC 229536 Phialocephala scopiformis, a fungal endophyte of spruce producing the potent anti-insectan compound rugulosin.</title>
        <authorList>
            <consortium name="DOE Joint Genome Institute"/>
            <person name="Walker A.K."/>
            <person name="Frasz S.L."/>
            <person name="Seifert K.A."/>
            <person name="Miller J.D."/>
            <person name="Mondo S.J."/>
            <person name="Labutti K."/>
            <person name="Lipzen A."/>
            <person name="Dockter R."/>
            <person name="Kennedy M."/>
            <person name="Grigoriev I.V."/>
            <person name="Spatafora J.W."/>
        </authorList>
    </citation>
    <scope>NUCLEOTIDE SEQUENCE [LARGE SCALE GENOMIC DNA]</scope>
    <source>
        <strain evidence="1 2">CBS 120377</strain>
    </source>
</reference>
<dbReference type="Proteomes" id="UP000070700">
    <property type="component" value="Unassembled WGS sequence"/>
</dbReference>
<evidence type="ECO:0000313" key="1">
    <source>
        <dbReference type="EMBL" id="KUJ11998.1"/>
    </source>
</evidence>
<dbReference type="KEGG" id="psco:LY89DRAFT_722385"/>
<keyword evidence="1" id="KW-0418">Kinase</keyword>
<sequence>MEGQIKELVDKIWTKFQTLPPNERLLIAISGIPGSGKTTLAHLLTTNLNALHPSPTPIATTIPMDGYHLTRSQLSALPNAPEAIFRRGAAFTFDSASYLSLIRSLRLPLTPSSERTIYAPSFSHALKDPVENDIAILSSSRILVIEGLYLSLSSSSSGSTSSDGGSFKPDPPQAEDWVKAGDLMDMHVFVEVGFERAAERLVKRHVESGICESVEVARERAWESDLRNGREIVEGRRKFREGVDVVVKSWEDEGWR</sequence>
<evidence type="ECO:0000313" key="2">
    <source>
        <dbReference type="Proteomes" id="UP000070700"/>
    </source>
</evidence>
<dbReference type="PANTHER" id="PTHR10285">
    <property type="entry name" value="URIDINE KINASE"/>
    <property type="match status" value="1"/>
</dbReference>
<dbReference type="GO" id="GO:0016301">
    <property type="term" value="F:kinase activity"/>
    <property type="evidence" value="ECO:0007669"/>
    <property type="project" value="UniProtKB-KW"/>
</dbReference>
<dbReference type="OrthoDB" id="6362633at2759"/>
<dbReference type="InParanoid" id="A0A194WVK1"/>
<accession>A0A194WVK1</accession>
<organism evidence="1 2">
    <name type="scientific">Mollisia scopiformis</name>
    <name type="common">Conifer needle endophyte fungus</name>
    <name type="synonym">Phialocephala scopiformis</name>
    <dbReference type="NCBI Taxonomy" id="149040"/>
    <lineage>
        <taxon>Eukaryota</taxon>
        <taxon>Fungi</taxon>
        <taxon>Dikarya</taxon>
        <taxon>Ascomycota</taxon>
        <taxon>Pezizomycotina</taxon>
        <taxon>Leotiomycetes</taxon>
        <taxon>Helotiales</taxon>
        <taxon>Mollisiaceae</taxon>
        <taxon>Mollisia</taxon>
    </lineage>
</organism>
<dbReference type="AlphaFoldDB" id="A0A194WVK1"/>
<name>A0A194WVK1_MOLSC</name>
<keyword evidence="2" id="KW-1185">Reference proteome</keyword>
<dbReference type="RefSeq" id="XP_018066353.1">
    <property type="nucleotide sequence ID" value="XM_018218726.1"/>
</dbReference>
<dbReference type="GeneID" id="28828452"/>
<dbReference type="STRING" id="149040.A0A194WVK1"/>
<dbReference type="FunCoup" id="A0A194WVK1">
    <property type="interactions" value="19"/>
</dbReference>
<dbReference type="SUPFAM" id="SSF52540">
    <property type="entry name" value="P-loop containing nucleoside triphosphate hydrolases"/>
    <property type="match status" value="1"/>
</dbReference>
<protein>
    <submittedName>
        <fullName evidence="1">Phosphoribulokinase/uridine kinase</fullName>
    </submittedName>
</protein>
<keyword evidence="1" id="KW-0808">Transferase</keyword>
<dbReference type="EMBL" id="KQ947425">
    <property type="protein sequence ID" value="KUJ11998.1"/>
    <property type="molecule type" value="Genomic_DNA"/>
</dbReference>